<organism evidence="2 3">
    <name type="scientific">Pectobacterium phage vB_PatP_CB3</name>
    <dbReference type="NCBI Taxonomy" id="1958918"/>
    <lineage>
        <taxon>Viruses</taxon>
        <taxon>Duplodnaviria</taxon>
        <taxon>Heunggongvirae</taxon>
        <taxon>Uroviricota</taxon>
        <taxon>Caudoviricetes</taxon>
        <taxon>Schitoviridae</taxon>
        <taxon>Cbunavirus</taxon>
        <taxon>Cbunavirus CB4</taxon>
    </lineage>
</organism>
<feature type="coiled-coil region" evidence="1">
    <location>
        <begin position="72"/>
        <end position="99"/>
    </location>
</feature>
<gene>
    <name evidence="2" type="ORF">CB3_101</name>
</gene>
<reference evidence="2 3" key="1">
    <citation type="submission" date="2017-01" db="EMBL/GenBank/DDBJ databases">
        <title>Isolation and Characterization of Pectobacterium phages.</title>
        <authorList>
            <person name="Buttimer C.T.H."/>
            <person name="Lucid A."/>
            <person name="Coffey A."/>
        </authorList>
    </citation>
    <scope>NUCLEOTIDE SEQUENCE [LARGE SCALE GENOMIC DNA]</scope>
</reference>
<evidence type="ECO:0000256" key="1">
    <source>
        <dbReference type="SAM" id="Coils"/>
    </source>
</evidence>
<accession>A0A2P0PBE5</accession>
<proteinExistence type="predicted"/>
<evidence type="ECO:0000313" key="2">
    <source>
        <dbReference type="EMBL" id="ARB11925.1"/>
    </source>
</evidence>
<protein>
    <submittedName>
        <fullName evidence="2">Uncharacterized protein</fullName>
    </submittedName>
</protein>
<keyword evidence="1" id="KW-0175">Coiled coil</keyword>
<name>A0A2P0PBE5_9CAUD</name>
<sequence>MTTPPCSYDTPKAQYHSLSGLATDSQDIAVRIHEARAELRRMIAYITDAPGPDELRIAQAGTSVPTPRLPTLEVMSTANEGARSALADLERDLEIIKDILM</sequence>
<dbReference type="EMBL" id="KY514265">
    <property type="protein sequence ID" value="ARB11925.1"/>
    <property type="molecule type" value="Genomic_DNA"/>
</dbReference>
<dbReference type="Proteomes" id="UP000241977">
    <property type="component" value="Segment"/>
</dbReference>
<evidence type="ECO:0000313" key="3">
    <source>
        <dbReference type="Proteomes" id="UP000241977"/>
    </source>
</evidence>